<comment type="caution">
    <text evidence="1">The sequence shown here is derived from an EMBL/GenBank/DDBJ whole genome shotgun (WGS) entry which is preliminary data.</text>
</comment>
<reference evidence="1 2" key="1">
    <citation type="journal article" date="2019" name="Int. J. Syst. Evol. Microbiol.">
        <title>The Global Catalogue of Microorganisms (GCM) 10K type strain sequencing project: providing services to taxonomists for standard genome sequencing and annotation.</title>
        <authorList>
            <consortium name="The Broad Institute Genomics Platform"/>
            <consortium name="The Broad Institute Genome Sequencing Center for Infectious Disease"/>
            <person name="Wu L."/>
            <person name="Ma J."/>
        </authorList>
    </citation>
    <scope>NUCLEOTIDE SEQUENCE [LARGE SCALE GENOMIC DNA]</scope>
    <source>
        <strain evidence="1 2">JCM 11896</strain>
    </source>
</reference>
<keyword evidence="2" id="KW-1185">Reference proteome</keyword>
<dbReference type="Proteomes" id="UP001501414">
    <property type="component" value="Unassembled WGS sequence"/>
</dbReference>
<protein>
    <recommendedName>
        <fullName evidence="3">DOMON-like domain-containing protein</fullName>
    </recommendedName>
</protein>
<dbReference type="EMBL" id="BAAAJK010000053">
    <property type="protein sequence ID" value="GAA1402152.1"/>
    <property type="molecule type" value="Genomic_DNA"/>
</dbReference>
<organism evidence="1 2">
    <name type="scientific">Pseudonocardia kongjuensis</name>
    <dbReference type="NCBI Taxonomy" id="102227"/>
    <lineage>
        <taxon>Bacteria</taxon>
        <taxon>Bacillati</taxon>
        <taxon>Actinomycetota</taxon>
        <taxon>Actinomycetes</taxon>
        <taxon>Pseudonocardiales</taxon>
        <taxon>Pseudonocardiaceae</taxon>
        <taxon>Pseudonocardia</taxon>
    </lineage>
</organism>
<dbReference type="RefSeq" id="WP_344029519.1">
    <property type="nucleotide sequence ID" value="NZ_BAAAJK010000053.1"/>
</dbReference>
<sequence length="174" mass="19151">MPDGRAHLSVGTHNQRPGSYPLGADLAFGCLFTLTERMRPDRSAVTLPAGFNTAQIDWVQARSQEWQDWATVSCTVDGAGHALSYQRYAWGWAGFVVDAGTAGIKLVGVGLEPAAVQLETVRKPARYGFDPAQWLFVSDLQDRRERDPDARLPLPWATTLHADQRALIERHGPG</sequence>
<name>A0ABN1YA98_9PSEU</name>
<accession>A0ABN1YA98</accession>
<evidence type="ECO:0008006" key="3">
    <source>
        <dbReference type="Google" id="ProtNLM"/>
    </source>
</evidence>
<evidence type="ECO:0000313" key="1">
    <source>
        <dbReference type="EMBL" id="GAA1402152.1"/>
    </source>
</evidence>
<gene>
    <name evidence="1" type="ORF">GCM10009613_61620</name>
</gene>
<proteinExistence type="predicted"/>
<evidence type="ECO:0000313" key="2">
    <source>
        <dbReference type="Proteomes" id="UP001501414"/>
    </source>
</evidence>